<accession>A0A1G4EQD6</accession>
<evidence type="ECO:0000313" key="4">
    <source>
        <dbReference type="Proteomes" id="UP000195696"/>
    </source>
</evidence>
<dbReference type="EMBL" id="FMAK01000035">
    <property type="protein sequence ID" value="SCB68911.1"/>
    <property type="molecule type" value="Genomic_DNA"/>
</dbReference>
<keyword evidence="1" id="KW-0175">Coiled coil</keyword>
<dbReference type="AlphaFoldDB" id="A0A1G4EQD6"/>
<dbReference type="PROSITE" id="PS51257">
    <property type="entry name" value="PROKAR_LIPOPROTEIN"/>
    <property type="match status" value="1"/>
</dbReference>
<proteinExistence type="predicted"/>
<evidence type="ECO:0000256" key="2">
    <source>
        <dbReference type="SAM" id="MobiDB-lite"/>
    </source>
</evidence>
<sequence length="298" mass="33858">MKKGIVISMIAASVLLLQGCNNTSSKASENKTSDAELQTIKKERDSLEKTNNELTKKITDLESKTNKEQKPYKLDKKLAQEIYSIYKGISWNDNILNGGWEFTKESDTKGIITADRGGGQPIYLLSNYAVMFETGLDDTMGQLKIIDLNTKKVIDQYPKQDNINSEESQQKTTQNSSQNMDKEKLKKQLTDKTFKAPKSYAEGLITSEELESSLKTYLMKKDPNNAKEEDYELDRLEDFPPADKRVYALRKDNHIGNMSVRGHYALDGNGYVYRYNFAEQTVEDTPLTNLYIEGVLNP</sequence>
<protein>
    <recommendedName>
        <fullName evidence="5">Lipoprotein</fullName>
    </recommendedName>
</protein>
<reference evidence="3 4" key="1">
    <citation type="submission" date="2016-08" db="EMBL/GenBank/DDBJ databases">
        <authorList>
            <person name="Seilhamer J.J."/>
        </authorList>
    </citation>
    <scope>NUCLEOTIDE SEQUENCE [LARGE SCALE GENOMIC DNA]</scope>
    <source>
        <strain evidence="3 4">SDA_GO95</strain>
    </source>
</reference>
<evidence type="ECO:0008006" key="5">
    <source>
        <dbReference type="Google" id="ProtNLM"/>
    </source>
</evidence>
<dbReference type="RefSeq" id="WP_088099231.1">
    <property type="nucleotide sequence ID" value="NZ_FMAK01000035.1"/>
</dbReference>
<evidence type="ECO:0000256" key="1">
    <source>
        <dbReference type="SAM" id="Coils"/>
    </source>
</evidence>
<feature type="region of interest" description="Disordered" evidence="2">
    <location>
        <begin position="159"/>
        <end position="185"/>
    </location>
</feature>
<evidence type="ECO:0000313" key="3">
    <source>
        <dbReference type="EMBL" id="SCB68911.1"/>
    </source>
</evidence>
<gene>
    <name evidence="3" type="ORF">BWGO95_03060</name>
</gene>
<organism evidence="3 4">
    <name type="scientific">Bacillus mycoides</name>
    <dbReference type="NCBI Taxonomy" id="1405"/>
    <lineage>
        <taxon>Bacteria</taxon>
        <taxon>Bacillati</taxon>
        <taxon>Bacillota</taxon>
        <taxon>Bacilli</taxon>
        <taxon>Bacillales</taxon>
        <taxon>Bacillaceae</taxon>
        <taxon>Bacillus</taxon>
        <taxon>Bacillus cereus group</taxon>
    </lineage>
</organism>
<name>A0A1G4EQD6_BACMY</name>
<feature type="compositionally biased region" description="Low complexity" evidence="2">
    <location>
        <begin position="165"/>
        <end position="179"/>
    </location>
</feature>
<dbReference type="Proteomes" id="UP000195696">
    <property type="component" value="Unassembled WGS sequence"/>
</dbReference>
<feature type="coiled-coil region" evidence="1">
    <location>
        <begin position="30"/>
        <end position="67"/>
    </location>
</feature>